<proteinExistence type="predicted"/>
<organism evidence="1 2">
    <name type="scientific">Acer negundo</name>
    <name type="common">Box elder</name>
    <dbReference type="NCBI Taxonomy" id="4023"/>
    <lineage>
        <taxon>Eukaryota</taxon>
        <taxon>Viridiplantae</taxon>
        <taxon>Streptophyta</taxon>
        <taxon>Embryophyta</taxon>
        <taxon>Tracheophyta</taxon>
        <taxon>Spermatophyta</taxon>
        <taxon>Magnoliopsida</taxon>
        <taxon>eudicotyledons</taxon>
        <taxon>Gunneridae</taxon>
        <taxon>Pentapetalae</taxon>
        <taxon>rosids</taxon>
        <taxon>malvids</taxon>
        <taxon>Sapindales</taxon>
        <taxon>Sapindaceae</taxon>
        <taxon>Hippocastanoideae</taxon>
        <taxon>Acereae</taxon>
        <taxon>Acer</taxon>
    </lineage>
</organism>
<evidence type="ECO:0008006" key="3">
    <source>
        <dbReference type="Google" id="ProtNLM"/>
    </source>
</evidence>
<protein>
    <recommendedName>
        <fullName evidence="3">Reverse transcriptase domain-containing protein</fullName>
    </recommendedName>
</protein>
<comment type="caution">
    <text evidence="1">The sequence shown here is derived from an EMBL/GenBank/DDBJ whole genome shotgun (WGS) entry which is preliminary data.</text>
</comment>
<dbReference type="AlphaFoldDB" id="A0AAD5J3J0"/>
<reference evidence="1" key="2">
    <citation type="submission" date="2023-02" db="EMBL/GenBank/DDBJ databases">
        <authorList>
            <person name="Swenson N.G."/>
            <person name="Wegrzyn J.L."/>
            <person name="Mcevoy S.L."/>
        </authorList>
    </citation>
    <scope>NUCLEOTIDE SEQUENCE</scope>
    <source>
        <strain evidence="1">91603</strain>
        <tissue evidence="1">Leaf</tissue>
    </source>
</reference>
<name>A0AAD5J3J0_ACENE</name>
<keyword evidence="2" id="KW-1185">Reference proteome</keyword>
<gene>
    <name evidence="1" type="ORF">LWI28_008854</name>
</gene>
<evidence type="ECO:0000313" key="1">
    <source>
        <dbReference type="EMBL" id="KAI9180865.1"/>
    </source>
</evidence>
<sequence length="171" mass="19158">MKCRGVLFSLSIDNVISDDQTVIRDHIVKFYKDLFSSDPAQIDQDLSIIDGIIQSSVSHKENSLLVSIPSTDVIHDAVFTMDAFSTPGLNSNFITLILKIRDSITVNQFRPIVLNFLFKISSKILVDMLAQVAARIVSPQQFGFIRDRHIEDCITLASDCVNLLHKKCYVG</sequence>
<dbReference type="EMBL" id="JAJSOW010000101">
    <property type="protein sequence ID" value="KAI9180865.1"/>
    <property type="molecule type" value="Genomic_DNA"/>
</dbReference>
<dbReference type="Proteomes" id="UP001064489">
    <property type="component" value="Chromosome 4"/>
</dbReference>
<reference evidence="1" key="1">
    <citation type="journal article" date="2022" name="Plant J.">
        <title>Strategies of tolerance reflected in two North American maple genomes.</title>
        <authorList>
            <person name="McEvoy S.L."/>
            <person name="Sezen U.U."/>
            <person name="Trouern-Trend A."/>
            <person name="McMahon S.M."/>
            <person name="Schaberg P.G."/>
            <person name="Yang J."/>
            <person name="Wegrzyn J.L."/>
            <person name="Swenson N.G."/>
        </authorList>
    </citation>
    <scope>NUCLEOTIDE SEQUENCE</scope>
    <source>
        <strain evidence="1">91603</strain>
    </source>
</reference>
<accession>A0AAD5J3J0</accession>
<evidence type="ECO:0000313" key="2">
    <source>
        <dbReference type="Proteomes" id="UP001064489"/>
    </source>
</evidence>